<dbReference type="EMBL" id="QPMM01000002">
    <property type="protein sequence ID" value="RFS24797.1"/>
    <property type="molecule type" value="Genomic_DNA"/>
</dbReference>
<gene>
    <name evidence="1" type="ORF">DVR12_06275</name>
</gene>
<sequence length="339" mass="37160">MNRINRFIYLSLLVALIISCKKETEYANSPYNKIESFAITTSGNTISAALSGDSIIVYWPAYIVLPETVSPVVKVSENATLTPASGTGVALATGTKYTVKSQEGKTKDYFLKLVINQPGIQINENATYAVEKGGTFSINTNRDVKFLIEDVAKTKVFLVDNNDKEVELVLAFNERGGIRFADITVPQNISLSEGGYKLKFSSGQSVFTTSTAIVGILYPVVNYPKADALNTDVTVKRGGNIVFKGTGFIGMQDAYIWGYTATWQIHDIGSFKAVSSTGTTTTYQVPADFPLGTYQLDGYDEHGMFIQLRTSDFFRSWNHLNPTKNYVNVNGSAKITITD</sequence>
<dbReference type="RefSeq" id="WP_116974716.1">
    <property type="nucleotide sequence ID" value="NZ_QPMM01000002.1"/>
</dbReference>
<dbReference type="PROSITE" id="PS51257">
    <property type="entry name" value="PROKAR_LIPOPROTEIN"/>
    <property type="match status" value="1"/>
</dbReference>
<accession>A0A3E1YES6</accession>
<reference evidence="1 2" key="1">
    <citation type="submission" date="2018-07" db="EMBL/GenBank/DDBJ databases">
        <title>Chitinophaga K2CV101002-2 sp. nov., isolated from a monsoon evergreen broad-leaved forest soil.</title>
        <authorList>
            <person name="Lv Y."/>
        </authorList>
    </citation>
    <scope>NUCLEOTIDE SEQUENCE [LARGE SCALE GENOMIC DNA]</scope>
    <source>
        <strain evidence="1 2">GDMCC 1.1288</strain>
    </source>
</reference>
<dbReference type="OrthoDB" id="677497at2"/>
<protein>
    <recommendedName>
        <fullName evidence="3">DUF5018 domain-containing protein</fullName>
    </recommendedName>
</protein>
<keyword evidence="2" id="KW-1185">Reference proteome</keyword>
<proteinExistence type="predicted"/>
<evidence type="ECO:0008006" key="3">
    <source>
        <dbReference type="Google" id="ProtNLM"/>
    </source>
</evidence>
<dbReference type="Proteomes" id="UP000260644">
    <property type="component" value="Unassembled WGS sequence"/>
</dbReference>
<comment type="caution">
    <text evidence="1">The sequence shown here is derived from an EMBL/GenBank/DDBJ whole genome shotgun (WGS) entry which is preliminary data.</text>
</comment>
<dbReference type="AlphaFoldDB" id="A0A3E1YES6"/>
<dbReference type="Gene3D" id="2.60.40.2340">
    <property type="match status" value="1"/>
</dbReference>
<name>A0A3E1YES6_9BACT</name>
<evidence type="ECO:0000313" key="1">
    <source>
        <dbReference type="EMBL" id="RFS24797.1"/>
    </source>
</evidence>
<evidence type="ECO:0000313" key="2">
    <source>
        <dbReference type="Proteomes" id="UP000260644"/>
    </source>
</evidence>
<organism evidence="1 2">
    <name type="scientific">Chitinophaga silvatica</name>
    <dbReference type="NCBI Taxonomy" id="2282649"/>
    <lineage>
        <taxon>Bacteria</taxon>
        <taxon>Pseudomonadati</taxon>
        <taxon>Bacteroidota</taxon>
        <taxon>Chitinophagia</taxon>
        <taxon>Chitinophagales</taxon>
        <taxon>Chitinophagaceae</taxon>
        <taxon>Chitinophaga</taxon>
    </lineage>
</organism>